<proteinExistence type="predicted"/>
<accession>A0A915ECI3</accession>
<name>A0A915ECI3_9BILA</name>
<dbReference type="AlphaFoldDB" id="A0A915ECI3"/>
<sequence length="112" mass="12733">MFVDTPIALVEEARFLTQRILNKKGENVFFKRKSQSSNDILPTNIQSNIVSNLAISTYKCIKNIVYLLQWREQSHWHLASAGHEITVLQTGGESKPRNFGLNNVLSKFGTLK</sequence>
<reference evidence="2" key="1">
    <citation type="submission" date="2022-11" db="UniProtKB">
        <authorList>
            <consortium name="WormBaseParasite"/>
        </authorList>
    </citation>
    <scope>IDENTIFICATION</scope>
</reference>
<evidence type="ECO:0000313" key="2">
    <source>
        <dbReference type="WBParaSite" id="jg4887"/>
    </source>
</evidence>
<keyword evidence="1" id="KW-1185">Reference proteome</keyword>
<dbReference type="WBParaSite" id="jg4887">
    <property type="protein sequence ID" value="jg4887"/>
    <property type="gene ID" value="jg4887"/>
</dbReference>
<organism evidence="1 2">
    <name type="scientific">Ditylenchus dipsaci</name>
    <dbReference type="NCBI Taxonomy" id="166011"/>
    <lineage>
        <taxon>Eukaryota</taxon>
        <taxon>Metazoa</taxon>
        <taxon>Ecdysozoa</taxon>
        <taxon>Nematoda</taxon>
        <taxon>Chromadorea</taxon>
        <taxon>Rhabditida</taxon>
        <taxon>Tylenchina</taxon>
        <taxon>Tylenchomorpha</taxon>
        <taxon>Sphaerularioidea</taxon>
        <taxon>Anguinidae</taxon>
        <taxon>Anguininae</taxon>
        <taxon>Ditylenchus</taxon>
    </lineage>
</organism>
<evidence type="ECO:0000313" key="1">
    <source>
        <dbReference type="Proteomes" id="UP000887574"/>
    </source>
</evidence>
<dbReference type="Proteomes" id="UP000887574">
    <property type="component" value="Unplaced"/>
</dbReference>
<protein>
    <submittedName>
        <fullName evidence="2">Uncharacterized protein</fullName>
    </submittedName>
</protein>